<organism evidence="2 3">
    <name type="scientific">Malonomonas rubra DSM 5091</name>
    <dbReference type="NCBI Taxonomy" id="1122189"/>
    <lineage>
        <taxon>Bacteria</taxon>
        <taxon>Pseudomonadati</taxon>
        <taxon>Thermodesulfobacteriota</taxon>
        <taxon>Desulfuromonadia</taxon>
        <taxon>Desulfuromonadales</taxon>
        <taxon>Geopsychrobacteraceae</taxon>
        <taxon>Malonomonas</taxon>
    </lineage>
</organism>
<reference evidence="2 3" key="1">
    <citation type="submission" date="2016-11" db="EMBL/GenBank/DDBJ databases">
        <authorList>
            <person name="Jaros S."/>
            <person name="Januszkiewicz K."/>
            <person name="Wedrychowicz H."/>
        </authorList>
    </citation>
    <scope>NUCLEOTIDE SEQUENCE [LARGE SCALE GENOMIC DNA]</scope>
    <source>
        <strain evidence="2 3">DSM 5091</strain>
    </source>
</reference>
<sequence>MAEENIDTIIRQGIEAAEKGYIHSAQVLLNQAVEGRNTPELHSYLAYCMAKDEGRISAAARTCRESIRREPGNSLHYLLLGRILLLAGEKTKAVAAFRQGLKTSPNPKIIVELKSLGLRKPAIFKSLDRKHPLNKVVGKVFSTIGLR</sequence>
<keyword evidence="1" id="KW-0802">TPR repeat</keyword>
<dbReference type="AlphaFoldDB" id="A0A1M6IBN3"/>
<dbReference type="Proteomes" id="UP000184171">
    <property type="component" value="Unassembled WGS sequence"/>
</dbReference>
<dbReference type="RefSeq" id="WP_072908620.1">
    <property type="nucleotide sequence ID" value="NZ_FQZT01000006.1"/>
</dbReference>
<dbReference type="SUPFAM" id="SSF48452">
    <property type="entry name" value="TPR-like"/>
    <property type="match status" value="1"/>
</dbReference>
<proteinExistence type="predicted"/>
<dbReference type="STRING" id="1122189.SAMN02745165_02101"/>
<dbReference type="OrthoDB" id="5398227at2"/>
<dbReference type="InterPro" id="IPR019734">
    <property type="entry name" value="TPR_rpt"/>
</dbReference>
<keyword evidence="3" id="KW-1185">Reference proteome</keyword>
<evidence type="ECO:0000313" key="3">
    <source>
        <dbReference type="Proteomes" id="UP000184171"/>
    </source>
</evidence>
<name>A0A1M6IBN3_MALRU</name>
<dbReference type="PROSITE" id="PS50005">
    <property type="entry name" value="TPR"/>
    <property type="match status" value="1"/>
</dbReference>
<feature type="repeat" description="TPR" evidence="1">
    <location>
        <begin position="74"/>
        <end position="107"/>
    </location>
</feature>
<dbReference type="Gene3D" id="1.25.40.10">
    <property type="entry name" value="Tetratricopeptide repeat domain"/>
    <property type="match status" value="1"/>
</dbReference>
<protein>
    <submittedName>
        <fullName evidence="2">Uncharacterized protein</fullName>
    </submittedName>
</protein>
<dbReference type="EMBL" id="FQZT01000006">
    <property type="protein sequence ID" value="SHJ31825.1"/>
    <property type="molecule type" value="Genomic_DNA"/>
</dbReference>
<evidence type="ECO:0000313" key="2">
    <source>
        <dbReference type="EMBL" id="SHJ31825.1"/>
    </source>
</evidence>
<accession>A0A1M6IBN3</accession>
<gene>
    <name evidence="2" type="ORF">SAMN02745165_02101</name>
</gene>
<evidence type="ECO:0000256" key="1">
    <source>
        <dbReference type="PROSITE-ProRule" id="PRU00339"/>
    </source>
</evidence>
<dbReference type="InterPro" id="IPR011990">
    <property type="entry name" value="TPR-like_helical_dom_sf"/>
</dbReference>